<dbReference type="EMBL" id="KL596943">
    <property type="protein sequence ID" value="KER21762.1"/>
    <property type="molecule type" value="Genomic_DNA"/>
</dbReference>
<dbReference type="Proteomes" id="UP000054324">
    <property type="component" value="Unassembled WGS sequence"/>
</dbReference>
<evidence type="ECO:0000313" key="1">
    <source>
        <dbReference type="EMBL" id="KER21762.1"/>
    </source>
</evidence>
<name>A0A074Z879_OPIVI</name>
<evidence type="ECO:0000313" key="2">
    <source>
        <dbReference type="Proteomes" id="UP000054324"/>
    </source>
</evidence>
<reference evidence="1 2" key="1">
    <citation type="submission" date="2013-11" db="EMBL/GenBank/DDBJ databases">
        <title>Opisthorchis viverrini - life in the bile duct.</title>
        <authorList>
            <person name="Young N.D."/>
            <person name="Nagarajan N."/>
            <person name="Lin S.J."/>
            <person name="Korhonen P.K."/>
            <person name="Jex A.R."/>
            <person name="Hall R.S."/>
            <person name="Safavi-Hemami H."/>
            <person name="Kaewkong W."/>
            <person name="Bertrand D."/>
            <person name="Gao S."/>
            <person name="Seet Q."/>
            <person name="Wongkham S."/>
            <person name="Teh B.T."/>
            <person name="Wongkham C."/>
            <person name="Intapan P.M."/>
            <person name="Maleewong W."/>
            <person name="Yang X."/>
            <person name="Hu M."/>
            <person name="Wang Z."/>
            <person name="Hofmann A."/>
            <person name="Sternberg P.W."/>
            <person name="Tan P."/>
            <person name="Wang J."/>
            <person name="Gasser R.B."/>
        </authorList>
    </citation>
    <scope>NUCLEOTIDE SEQUENCE [LARGE SCALE GENOMIC DNA]</scope>
</reference>
<dbReference type="CTD" id="20324167"/>
<dbReference type="AlphaFoldDB" id="A0A074Z879"/>
<dbReference type="KEGG" id="ovi:T265_09999"/>
<proteinExistence type="predicted"/>
<organism evidence="1 2">
    <name type="scientific">Opisthorchis viverrini</name>
    <name type="common">Southeast Asian liver fluke</name>
    <dbReference type="NCBI Taxonomy" id="6198"/>
    <lineage>
        <taxon>Eukaryota</taxon>
        <taxon>Metazoa</taxon>
        <taxon>Spiralia</taxon>
        <taxon>Lophotrochozoa</taxon>
        <taxon>Platyhelminthes</taxon>
        <taxon>Trematoda</taxon>
        <taxon>Digenea</taxon>
        <taxon>Opisthorchiida</taxon>
        <taxon>Opisthorchiata</taxon>
        <taxon>Opisthorchiidae</taxon>
        <taxon>Opisthorchis</taxon>
    </lineage>
</organism>
<keyword evidence="2" id="KW-1185">Reference proteome</keyword>
<protein>
    <submittedName>
        <fullName evidence="1">Uncharacterized protein</fullName>
    </submittedName>
</protein>
<gene>
    <name evidence="1" type="ORF">T265_09999</name>
</gene>
<accession>A0A074Z879</accession>
<dbReference type="GeneID" id="20324167"/>
<dbReference type="RefSeq" id="XP_009174500.1">
    <property type="nucleotide sequence ID" value="XM_009176236.1"/>
</dbReference>
<sequence>MFLETLQQPTTAFVLLRAHQLVECSAHKTENRSEANCGSSQNRFAFSSRFIIITTSLVSLCRISADIVDFRAQDSDRLSVV</sequence>